<organism evidence="2 3">
    <name type="scientific">Dorea longicatena</name>
    <dbReference type="NCBI Taxonomy" id="88431"/>
    <lineage>
        <taxon>Bacteria</taxon>
        <taxon>Bacillati</taxon>
        <taxon>Bacillota</taxon>
        <taxon>Clostridia</taxon>
        <taxon>Lachnospirales</taxon>
        <taxon>Lachnospiraceae</taxon>
        <taxon>Dorea</taxon>
    </lineage>
</organism>
<dbReference type="RefSeq" id="WP_161158711.1">
    <property type="nucleotide sequence ID" value="NZ_JADNJR010000041.1"/>
</dbReference>
<dbReference type="Proteomes" id="UP000446719">
    <property type="component" value="Unassembled WGS sequence"/>
</dbReference>
<dbReference type="AlphaFoldDB" id="A0A845KJB1"/>
<evidence type="ECO:0000313" key="2">
    <source>
        <dbReference type="EMBL" id="MZK16682.1"/>
    </source>
</evidence>
<gene>
    <name evidence="2" type="ORF">GT565_00810</name>
</gene>
<protein>
    <submittedName>
        <fullName evidence="2">Uncharacterized protein</fullName>
    </submittedName>
</protein>
<keyword evidence="1" id="KW-0472">Membrane</keyword>
<name>A0A845KJB1_9FIRM</name>
<feature type="transmembrane region" description="Helical" evidence="1">
    <location>
        <begin position="34"/>
        <end position="54"/>
    </location>
</feature>
<dbReference type="EMBL" id="WWSB01000001">
    <property type="protein sequence ID" value="MZK16682.1"/>
    <property type="molecule type" value="Genomic_DNA"/>
</dbReference>
<proteinExistence type="predicted"/>
<reference evidence="2 3" key="1">
    <citation type="journal article" date="2019" name="Nat. Med.">
        <title>A library of human gut bacterial isolates paired with longitudinal multiomics data enables mechanistic microbiome research.</title>
        <authorList>
            <person name="Poyet M."/>
            <person name="Groussin M."/>
            <person name="Gibbons S.M."/>
            <person name="Avila-Pacheco J."/>
            <person name="Jiang X."/>
            <person name="Kearney S.M."/>
            <person name="Perrotta A.R."/>
            <person name="Berdy B."/>
            <person name="Zhao S."/>
            <person name="Lieberman T.D."/>
            <person name="Swanson P.K."/>
            <person name="Smith M."/>
            <person name="Roesemann S."/>
            <person name="Alexander J.E."/>
            <person name="Rich S.A."/>
            <person name="Livny J."/>
            <person name="Vlamakis H."/>
            <person name="Clish C."/>
            <person name="Bullock K."/>
            <person name="Deik A."/>
            <person name="Scott J."/>
            <person name="Pierce K.A."/>
            <person name="Xavier R.J."/>
            <person name="Alm E.J."/>
        </authorList>
    </citation>
    <scope>NUCLEOTIDE SEQUENCE [LARGE SCALE GENOMIC DNA]</scope>
    <source>
        <strain evidence="2 3">BIOML-A7</strain>
    </source>
</reference>
<keyword evidence="1" id="KW-0812">Transmembrane</keyword>
<comment type="caution">
    <text evidence="2">The sequence shown here is derived from an EMBL/GenBank/DDBJ whole genome shotgun (WGS) entry which is preliminary data.</text>
</comment>
<sequence length="55" mass="6553">MNLKPETPLIKKLEIKRLEDECENLRLWRWRLTIAIELILITVLGACVVNFYAIR</sequence>
<keyword evidence="1" id="KW-1133">Transmembrane helix</keyword>
<accession>A0A845KJB1</accession>
<evidence type="ECO:0000256" key="1">
    <source>
        <dbReference type="SAM" id="Phobius"/>
    </source>
</evidence>
<evidence type="ECO:0000313" key="3">
    <source>
        <dbReference type="Proteomes" id="UP000446719"/>
    </source>
</evidence>